<dbReference type="EMBL" id="KZ819439">
    <property type="protein sequence ID" value="PWN39901.1"/>
    <property type="molecule type" value="Genomic_DNA"/>
</dbReference>
<name>A0A316VUG3_9BASI</name>
<organism evidence="2 3">
    <name type="scientific">Ceraceosorus guamensis</name>
    <dbReference type="NCBI Taxonomy" id="1522189"/>
    <lineage>
        <taxon>Eukaryota</taxon>
        <taxon>Fungi</taxon>
        <taxon>Dikarya</taxon>
        <taxon>Basidiomycota</taxon>
        <taxon>Ustilaginomycotina</taxon>
        <taxon>Exobasidiomycetes</taxon>
        <taxon>Ceraceosorales</taxon>
        <taxon>Ceraceosoraceae</taxon>
        <taxon>Ceraceosorus</taxon>
    </lineage>
</organism>
<feature type="compositionally biased region" description="Polar residues" evidence="1">
    <location>
        <begin position="1"/>
        <end position="14"/>
    </location>
</feature>
<dbReference type="AlphaFoldDB" id="A0A316VUG3"/>
<gene>
    <name evidence="2" type="ORF">IE81DRAFT_250205</name>
</gene>
<feature type="compositionally biased region" description="Polar residues" evidence="1">
    <location>
        <begin position="449"/>
        <end position="467"/>
    </location>
</feature>
<feature type="compositionally biased region" description="Basic and acidic residues" evidence="1">
    <location>
        <begin position="221"/>
        <end position="232"/>
    </location>
</feature>
<feature type="region of interest" description="Disordered" evidence="1">
    <location>
        <begin position="1"/>
        <end position="34"/>
    </location>
</feature>
<dbReference type="Proteomes" id="UP000245783">
    <property type="component" value="Unassembled WGS sequence"/>
</dbReference>
<keyword evidence="3" id="KW-1185">Reference proteome</keyword>
<feature type="compositionally biased region" description="Low complexity" evidence="1">
    <location>
        <begin position="396"/>
        <end position="414"/>
    </location>
</feature>
<evidence type="ECO:0000256" key="1">
    <source>
        <dbReference type="SAM" id="MobiDB-lite"/>
    </source>
</evidence>
<feature type="compositionally biased region" description="Polar residues" evidence="1">
    <location>
        <begin position="357"/>
        <end position="392"/>
    </location>
</feature>
<feature type="region of interest" description="Disordered" evidence="1">
    <location>
        <begin position="169"/>
        <end position="591"/>
    </location>
</feature>
<reference evidence="2 3" key="1">
    <citation type="journal article" date="2018" name="Mol. Biol. Evol.">
        <title>Broad Genomic Sampling Reveals a Smut Pathogenic Ancestry of the Fungal Clade Ustilaginomycotina.</title>
        <authorList>
            <person name="Kijpornyongpan T."/>
            <person name="Mondo S.J."/>
            <person name="Barry K."/>
            <person name="Sandor L."/>
            <person name="Lee J."/>
            <person name="Lipzen A."/>
            <person name="Pangilinan J."/>
            <person name="LaButti K."/>
            <person name="Hainaut M."/>
            <person name="Henrissat B."/>
            <person name="Grigoriev I.V."/>
            <person name="Spatafora J.W."/>
            <person name="Aime M.C."/>
        </authorList>
    </citation>
    <scope>NUCLEOTIDE SEQUENCE [LARGE SCALE GENOMIC DNA]</scope>
    <source>
        <strain evidence="2 3">MCA 4658</strain>
    </source>
</reference>
<feature type="compositionally biased region" description="Polar residues" evidence="1">
    <location>
        <begin position="511"/>
        <end position="521"/>
    </location>
</feature>
<feature type="compositionally biased region" description="Low complexity" evidence="1">
    <location>
        <begin position="490"/>
        <end position="500"/>
    </location>
</feature>
<dbReference type="InParanoid" id="A0A316VUG3"/>
<dbReference type="RefSeq" id="XP_025367061.1">
    <property type="nucleotide sequence ID" value="XM_025511305.1"/>
</dbReference>
<feature type="compositionally biased region" description="Low complexity" evidence="1">
    <location>
        <begin position="250"/>
        <end position="259"/>
    </location>
</feature>
<accession>A0A316VUG3</accession>
<feature type="compositionally biased region" description="Low complexity" evidence="1">
    <location>
        <begin position="170"/>
        <end position="195"/>
    </location>
</feature>
<dbReference type="GeneID" id="37033175"/>
<evidence type="ECO:0000313" key="3">
    <source>
        <dbReference type="Proteomes" id="UP000245783"/>
    </source>
</evidence>
<proteinExistence type="predicted"/>
<protein>
    <submittedName>
        <fullName evidence="2">Uncharacterized protein</fullName>
    </submittedName>
</protein>
<sequence length="591" mass="62662">METGNVKTLATQASAVLPATQVDESSEPPGPRPWNRLIPQLARVEPPAIRLPLDLPGSVKLEAVEIDVAPKAKRLIYHDWHPRRQILDFVDLGGDASLNEDDLRDLQSSIRSPPARASGPAVDEGHRAWATKAEIIEFRNAVAAGRNPDTASLNIRPHARNALNMTMGKATESGSETEESPSASIQPKPAAAAASVRQRRGPVLPAPPSGITSRQSRKRRWQAEEQDREEVARSPPTTNVSNSEHEKESQAAAKESSQSVIVIPSSDHDAAPGLSAVERPSTADVPARHAAEPSATAAMEHVTLRVPDAHPGAQPVIDQASGQASLADSKGRQRQRSATFELNAADGVPSHAHLSAAVTNGSTLLPEQPRETSAASHAPSISTSAPVNTTREGSVASLASSAPAPLLPLKRSAPSPLPSDAVFIEFSDSSEDEYDRDGRPVMPLAPQRLPSQSNGRLTQASRLSSSELHAKPLAVAGSKEAPFSLDDDASNSSSSTLLASPLHLFKRPRTSADQPSRTGQPTPRPHVSSFIGHSGTISDSALDAEKPASQPRPSAPPTGGRHALGQGRREPRQYMPNPIEVLQQAQRAKES</sequence>
<evidence type="ECO:0000313" key="2">
    <source>
        <dbReference type="EMBL" id="PWN39901.1"/>
    </source>
</evidence>